<gene>
    <name evidence="1" type="ORF">STRTUCAR8_01761</name>
</gene>
<keyword evidence="2" id="KW-1185">Reference proteome</keyword>
<dbReference type="EMBL" id="AEJB01000361">
    <property type="protein sequence ID" value="ELP66013.1"/>
    <property type="molecule type" value="Genomic_DNA"/>
</dbReference>
<proteinExistence type="predicted"/>
<evidence type="ECO:0000313" key="1">
    <source>
        <dbReference type="EMBL" id="ELP66013.1"/>
    </source>
</evidence>
<protein>
    <submittedName>
        <fullName evidence="1">Uncharacterized protein</fullName>
    </submittedName>
</protein>
<sequence length="66" mass="6830">MHVMPRSAFSIAGRWDVAGAAPHGNDRLPGRGLFGEKPAAWMVSQSCLQPIAVVDAGSAGIQTRGA</sequence>
<comment type="caution">
    <text evidence="1">The sequence shown here is derived from an EMBL/GenBank/DDBJ whole genome shotgun (WGS) entry which is preliminary data.</text>
</comment>
<name>L7F331_STRT8</name>
<evidence type="ECO:0000313" key="2">
    <source>
        <dbReference type="Proteomes" id="UP000010931"/>
    </source>
</evidence>
<dbReference type="AlphaFoldDB" id="L7F331"/>
<reference evidence="1 2" key="1">
    <citation type="journal article" date="2011" name="Plasmid">
        <title>Streptomyces turgidiscabies Car8 contains a modular pathogenicity island that shares virulence genes with other actinobacterial plant pathogens.</title>
        <authorList>
            <person name="Huguet-Tapia J.C."/>
            <person name="Badger J.H."/>
            <person name="Loria R."/>
            <person name="Pettis G.S."/>
        </authorList>
    </citation>
    <scope>NUCLEOTIDE SEQUENCE [LARGE SCALE GENOMIC DNA]</scope>
    <source>
        <strain evidence="1 2">Car8</strain>
    </source>
</reference>
<organism evidence="1 2">
    <name type="scientific">Streptomyces turgidiscabies (strain Car8)</name>
    <dbReference type="NCBI Taxonomy" id="698760"/>
    <lineage>
        <taxon>Bacteria</taxon>
        <taxon>Bacillati</taxon>
        <taxon>Actinomycetota</taxon>
        <taxon>Actinomycetes</taxon>
        <taxon>Kitasatosporales</taxon>
        <taxon>Streptomycetaceae</taxon>
        <taxon>Streptomyces</taxon>
    </lineage>
</organism>
<dbReference type="Proteomes" id="UP000010931">
    <property type="component" value="Unassembled WGS sequence"/>
</dbReference>
<accession>L7F331</accession>